<gene>
    <name evidence="2" type="ORF">FRACYDRAFT_233536</name>
</gene>
<dbReference type="Proteomes" id="UP000095751">
    <property type="component" value="Unassembled WGS sequence"/>
</dbReference>
<dbReference type="EMBL" id="KV784353">
    <property type="protein sequence ID" value="OEU23363.1"/>
    <property type="molecule type" value="Genomic_DNA"/>
</dbReference>
<feature type="region of interest" description="Disordered" evidence="1">
    <location>
        <begin position="127"/>
        <end position="163"/>
    </location>
</feature>
<feature type="compositionally biased region" description="Basic and acidic residues" evidence="1">
    <location>
        <begin position="134"/>
        <end position="147"/>
    </location>
</feature>
<name>A0A1E7FZW7_9STRA</name>
<dbReference type="KEGG" id="fcy:FRACYDRAFT_233536"/>
<protein>
    <submittedName>
        <fullName evidence="2">Uncharacterized protein</fullName>
    </submittedName>
</protein>
<evidence type="ECO:0000313" key="3">
    <source>
        <dbReference type="Proteomes" id="UP000095751"/>
    </source>
</evidence>
<organism evidence="2 3">
    <name type="scientific">Fragilariopsis cylindrus CCMP1102</name>
    <dbReference type="NCBI Taxonomy" id="635003"/>
    <lineage>
        <taxon>Eukaryota</taxon>
        <taxon>Sar</taxon>
        <taxon>Stramenopiles</taxon>
        <taxon>Ochrophyta</taxon>
        <taxon>Bacillariophyta</taxon>
        <taxon>Bacillariophyceae</taxon>
        <taxon>Bacillariophycidae</taxon>
        <taxon>Bacillariales</taxon>
        <taxon>Bacillariaceae</taxon>
        <taxon>Fragilariopsis</taxon>
    </lineage>
</organism>
<reference evidence="2 3" key="1">
    <citation type="submission" date="2016-09" db="EMBL/GenBank/DDBJ databases">
        <title>Extensive genetic diversity and differential bi-allelic expression allows diatom success in the polar Southern Ocean.</title>
        <authorList>
            <consortium name="DOE Joint Genome Institute"/>
            <person name="Mock T."/>
            <person name="Otillar R.P."/>
            <person name="Strauss J."/>
            <person name="Dupont C."/>
            <person name="Frickenhaus S."/>
            <person name="Maumus F."/>
            <person name="Mcmullan M."/>
            <person name="Sanges R."/>
            <person name="Schmutz J."/>
            <person name="Toseland A."/>
            <person name="Valas R."/>
            <person name="Veluchamy A."/>
            <person name="Ward B.J."/>
            <person name="Allen A."/>
            <person name="Barry K."/>
            <person name="Falciatore A."/>
            <person name="Ferrante M."/>
            <person name="Fortunato A.E."/>
            <person name="Gloeckner G."/>
            <person name="Gruber A."/>
            <person name="Hipkin R."/>
            <person name="Janech M."/>
            <person name="Kroth P."/>
            <person name="Leese F."/>
            <person name="Lindquist E."/>
            <person name="Lyon B.R."/>
            <person name="Martin J."/>
            <person name="Mayer C."/>
            <person name="Parker M."/>
            <person name="Quesneville H."/>
            <person name="Raymond J."/>
            <person name="Uhlig C."/>
            <person name="Valentin K.U."/>
            <person name="Worden A.Z."/>
            <person name="Armbrust E.V."/>
            <person name="Bowler C."/>
            <person name="Green B."/>
            <person name="Moulton V."/>
            <person name="Van Oosterhout C."/>
            <person name="Grigoriev I."/>
        </authorList>
    </citation>
    <scope>NUCLEOTIDE SEQUENCE [LARGE SCALE GENOMIC DNA]</scope>
    <source>
        <strain evidence="2 3">CCMP1102</strain>
    </source>
</reference>
<evidence type="ECO:0000256" key="1">
    <source>
        <dbReference type="SAM" id="MobiDB-lite"/>
    </source>
</evidence>
<dbReference type="InParanoid" id="A0A1E7FZW7"/>
<evidence type="ECO:0000313" key="2">
    <source>
        <dbReference type="EMBL" id="OEU23363.1"/>
    </source>
</evidence>
<keyword evidence="3" id="KW-1185">Reference proteome</keyword>
<accession>A0A1E7FZW7</accession>
<dbReference type="AlphaFoldDB" id="A0A1E7FZW7"/>
<sequence>MALANTDVAMSGIRNQMYRKNIKKFELEFDDDYDILGCADVRYKVTRWARVAGRPMMTQRMRSAGTKGMNNEYRVLMAVRNNKSGTVNFIMMKRPQSDGEIVNMTNPLKNFSLETITKTTNLKVGIKQPHNKKNRNETETETKKTTEEYDYESISKWSGDEEEVEEEEEEEVDEMAMTGLNMFTLENTDVQLLQPFKTIYQIQILDTSDDTISGGWDGKIIKDILIDLKNGMGAKPCSAVEELRVH</sequence>
<proteinExistence type="predicted"/>